<name>A0ABX5QCW9_9MICO</name>
<accession>A0ABX5QCW9</accession>
<dbReference type="PANTHER" id="PTHR30055:SF231">
    <property type="entry name" value="TRANSCRIPTIONAL REGULATORY PROTEIN (PROBABLY DEOR-FAMILY)-RELATED"/>
    <property type="match status" value="1"/>
</dbReference>
<dbReference type="PANTHER" id="PTHR30055">
    <property type="entry name" value="HTH-TYPE TRANSCRIPTIONAL REGULATOR RUTR"/>
    <property type="match status" value="1"/>
</dbReference>
<keyword evidence="5" id="KW-1185">Reference proteome</keyword>
<feature type="domain" description="HTH tetR-type" evidence="3">
    <location>
        <begin position="17"/>
        <end position="77"/>
    </location>
</feature>
<sequence length="199" mass="21608">MSDTAAGSPEPRRRDPEGRRRAILTAAAEIVIEQGPPALTHRAIATRAGVSLGSTTQYFGSIDELREATLQQLADEIDESLNQLEPLLAGFAASPERAVAEIHEFLRDTRAVHTDVALMSTGTTDPRMRALAQRWTDRLIDMLAEHVGRERATAIAVYLDGATIHAALRDAPLDRDHLERIIVALTAMPDPAGPTTPHV</sequence>
<dbReference type="PROSITE" id="PS50977">
    <property type="entry name" value="HTH_TETR_2"/>
    <property type="match status" value="1"/>
</dbReference>
<gene>
    <name evidence="4" type="ORF">Leucomu_02290</name>
</gene>
<dbReference type="InterPro" id="IPR036271">
    <property type="entry name" value="Tet_transcr_reg_TetR-rel_C_sf"/>
</dbReference>
<dbReference type="Pfam" id="PF17937">
    <property type="entry name" value="TetR_C_28"/>
    <property type="match status" value="1"/>
</dbReference>
<evidence type="ECO:0000256" key="2">
    <source>
        <dbReference type="PROSITE-ProRule" id="PRU00335"/>
    </source>
</evidence>
<evidence type="ECO:0000256" key="1">
    <source>
        <dbReference type="ARBA" id="ARBA00023125"/>
    </source>
</evidence>
<dbReference type="SUPFAM" id="SSF46689">
    <property type="entry name" value="Homeodomain-like"/>
    <property type="match status" value="1"/>
</dbReference>
<proteinExistence type="predicted"/>
<keyword evidence="1 2" id="KW-0238">DNA-binding</keyword>
<dbReference type="InterPro" id="IPR009057">
    <property type="entry name" value="Homeodomain-like_sf"/>
</dbReference>
<protein>
    <submittedName>
        <fullName evidence="4">TetR family transcriptional regulator</fullName>
    </submittedName>
</protein>
<evidence type="ECO:0000313" key="5">
    <source>
        <dbReference type="Proteomes" id="UP000285768"/>
    </source>
</evidence>
<dbReference type="EMBL" id="CP035037">
    <property type="protein sequence ID" value="QAB16910.1"/>
    <property type="molecule type" value="Genomic_DNA"/>
</dbReference>
<dbReference type="RefSeq" id="WP_017882742.1">
    <property type="nucleotide sequence ID" value="NZ_CP035037.1"/>
</dbReference>
<evidence type="ECO:0000313" key="4">
    <source>
        <dbReference type="EMBL" id="QAB16910.1"/>
    </source>
</evidence>
<dbReference type="InterPro" id="IPR001647">
    <property type="entry name" value="HTH_TetR"/>
</dbReference>
<dbReference type="InterPro" id="IPR050109">
    <property type="entry name" value="HTH-type_TetR-like_transc_reg"/>
</dbReference>
<reference evidence="4 5" key="1">
    <citation type="submission" date="2019-01" db="EMBL/GenBank/DDBJ databases">
        <title>Leucobacter muris sp. nov. isolated from the nose of a laboratory mouse.</title>
        <authorList>
            <person name="Benga L."/>
            <person name="Sproeer C."/>
            <person name="Schumann P."/>
            <person name="Verbarg S."/>
            <person name="Bunk B."/>
            <person name="Engelhardt E."/>
            <person name="Benten P.M."/>
            <person name="Sager M."/>
        </authorList>
    </citation>
    <scope>NUCLEOTIDE SEQUENCE [LARGE SCALE GENOMIC DNA]</scope>
    <source>
        <strain evidence="4 5">DSM 101948</strain>
    </source>
</reference>
<feature type="DNA-binding region" description="H-T-H motif" evidence="2">
    <location>
        <begin position="40"/>
        <end position="59"/>
    </location>
</feature>
<dbReference type="Proteomes" id="UP000285768">
    <property type="component" value="Chromosome"/>
</dbReference>
<evidence type="ECO:0000259" key="3">
    <source>
        <dbReference type="PROSITE" id="PS50977"/>
    </source>
</evidence>
<dbReference type="InterPro" id="IPR041479">
    <property type="entry name" value="TetR_CgmR_C"/>
</dbReference>
<dbReference type="Pfam" id="PF00440">
    <property type="entry name" value="TetR_N"/>
    <property type="match status" value="1"/>
</dbReference>
<dbReference type="SUPFAM" id="SSF48498">
    <property type="entry name" value="Tetracyclin repressor-like, C-terminal domain"/>
    <property type="match status" value="1"/>
</dbReference>
<organism evidence="4 5">
    <name type="scientific">Leucobacter muris</name>
    <dbReference type="NCBI Taxonomy" id="1935379"/>
    <lineage>
        <taxon>Bacteria</taxon>
        <taxon>Bacillati</taxon>
        <taxon>Actinomycetota</taxon>
        <taxon>Actinomycetes</taxon>
        <taxon>Micrococcales</taxon>
        <taxon>Microbacteriaceae</taxon>
        <taxon>Leucobacter</taxon>
    </lineage>
</organism>
<dbReference type="Gene3D" id="1.10.357.10">
    <property type="entry name" value="Tetracycline Repressor, domain 2"/>
    <property type="match status" value="1"/>
</dbReference>